<feature type="transmembrane region" description="Helical" evidence="6">
    <location>
        <begin position="130"/>
        <end position="148"/>
    </location>
</feature>
<evidence type="ECO:0000256" key="1">
    <source>
        <dbReference type="ARBA" id="ARBA00004651"/>
    </source>
</evidence>
<dbReference type="GO" id="GO:0005886">
    <property type="term" value="C:plasma membrane"/>
    <property type="evidence" value="ECO:0007669"/>
    <property type="project" value="UniProtKB-SubCell"/>
</dbReference>
<feature type="transmembrane region" description="Helical" evidence="6">
    <location>
        <begin position="207"/>
        <end position="232"/>
    </location>
</feature>
<dbReference type="Proteomes" id="UP000177701">
    <property type="component" value="Unassembled WGS sequence"/>
</dbReference>
<protein>
    <recommendedName>
        <fullName evidence="7">PhoU domain-containing protein</fullName>
    </recommendedName>
</protein>
<dbReference type="AlphaFoldDB" id="A0A1F5A5A9"/>
<evidence type="ECO:0000256" key="2">
    <source>
        <dbReference type="ARBA" id="ARBA00022475"/>
    </source>
</evidence>
<dbReference type="SUPFAM" id="SSF109755">
    <property type="entry name" value="PhoU-like"/>
    <property type="match status" value="1"/>
</dbReference>
<feature type="domain" description="PhoU" evidence="7">
    <location>
        <begin position="341"/>
        <end position="420"/>
    </location>
</feature>
<keyword evidence="3 6" id="KW-0812">Transmembrane</keyword>
<name>A0A1F5A5A9_9BACT</name>
<dbReference type="NCBIfam" id="NF037997">
    <property type="entry name" value="Na_Pi_symport"/>
    <property type="match status" value="1"/>
</dbReference>
<dbReference type="InterPro" id="IPR038078">
    <property type="entry name" value="PhoU-like_sf"/>
</dbReference>
<dbReference type="EMBL" id="MEYH01000102">
    <property type="protein sequence ID" value="OGD13743.1"/>
    <property type="molecule type" value="Genomic_DNA"/>
</dbReference>
<keyword evidence="5 6" id="KW-0472">Membrane</keyword>
<feature type="domain" description="PhoU" evidence="7">
    <location>
        <begin position="446"/>
        <end position="532"/>
    </location>
</feature>
<evidence type="ECO:0000256" key="4">
    <source>
        <dbReference type="ARBA" id="ARBA00022989"/>
    </source>
</evidence>
<feature type="transmembrane region" description="Helical" evidence="6">
    <location>
        <begin position="277"/>
        <end position="296"/>
    </location>
</feature>
<gene>
    <name evidence="8" type="ORF">A2V47_00600</name>
</gene>
<dbReference type="Gene3D" id="1.20.58.220">
    <property type="entry name" value="Phosphate transport system protein phou homolog 2, domain 2"/>
    <property type="match status" value="1"/>
</dbReference>
<dbReference type="InterPro" id="IPR003841">
    <property type="entry name" value="Na/Pi_transpt"/>
</dbReference>
<dbReference type="PANTHER" id="PTHR10010:SF46">
    <property type="entry name" value="SODIUM-DEPENDENT PHOSPHATE TRANSPORT PROTEIN 2B"/>
    <property type="match status" value="1"/>
</dbReference>
<evidence type="ECO:0000313" key="8">
    <source>
        <dbReference type="EMBL" id="OGD13743.1"/>
    </source>
</evidence>
<sequence>MFFVLTGLIGGLALFLYGMQITSEGLKSTFGNKLKQFLSTLSKNKLIALLTGIVLTFTIQSSTAASALLVSLVNTGIMSLSQTLGILLGTSMGTTLTTQIIAFKVSDYALLIIVLGFGLKLLGKKRKQRFIGNILLGVGFIFLGMKVMSESVSPLKDHALFRETLINLEYIPLLALLASALFTGLIQSSTATMGLTISLAMQGLISLNLAVPIILGSHLGSCSTILFAGIGASRSAKRVTLANLLFKLAGVIIFFLLIPSIIFLVQKSSVNLPRQIANAHALIIVGNALVFLPFTGRFAEFLEKIIPKTEEVESLQKPKFLDSGALTTPEIAFYLASKEVLRISNAVEEMVIDTMQVFTDNDEKLLDKISAQDMIVDNLSREITKYLTKISFETLSEEHYKEVFRLLYIVDDLEHIGDLIDKNLIPLVEKKIDRSLVFSEKGVEEIKNMHQEVYNNLRNAIGAFALQDQRMAQKVIDQKEYIDSLEITLRKTHINRLNVGIELSQKTSGVHLDLINVLKRINDHSFSIARAVVGKL</sequence>
<keyword evidence="4 6" id="KW-1133">Transmembrane helix</keyword>
<reference evidence="8 9" key="1">
    <citation type="journal article" date="2016" name="Nat. Commun.">
        <title>Thousands of microbial genomes shed light on interconnected biogeochemical processes in an aquifer system.</title>
        <authorList>
            <person name="Anantharaman K."/>
            <person name="Brown C.T."/>
            <person name="Hug L.A."/>
            <person name="Sharon I."/>
            <person name="Castelle C.J."/>
            <person name="Probst A.J."/>
            <person name="Thomas B.C."/>
            <person name="Singh A."/>
            <person name="Wilkins M.J."/>
            <person name="Karaoz U."/>
            <person name="Brodie E.L."/>
            <person name="Williams K.H."/>
            <person name="Hubbard S.S."/>
            <person name="Banfield J.F."/>
        </authorList>
    </citation>
    <scope>NUCLEOTIDE SEQUENCE [LARGE SCALE GENOMIC DNA]</scope>
</reference>
<dbReference type="GO" id="GO:0005436">
    <property type="term" value="F:sodium:phosphate symporter activity"/>
    <property type="evidence" value="ECO:0007669"/>
    <property type="project" value="InterPro"/>
</dbReference>
<comment type="caution">
    <text evidence="8">The sequence shown here is derived from an EMBL/GenBank/DDBJ whole genome shotgun (WGS) entry which is preliminary data.</text>
</comment>
<dbReference type="Pfam" id="PF02690">
    <property type="entry name" value="Na_Pi_cotrans"/>
    <property type="match status" value="1"/>
</dbReference>
<keyword evidence="2" id="KW-1003">Cell membrane</keyword>
<evidence type="ECO:0000256" key="5">
    <source>
        <dbReference type="ARBA" id="ARBA00023136"/>
    </source>
</evidence>
<feature type="transmembrane region" description="Helical" evidence="6">
    <location>
        <begin position="47"/>
        <end position="72"/>
    </location>
</feature>
<evidence type="ECO:0000256" key="3">
    <source>
        <dbReference type="ARBA" id="ARBA00022692"/>
    </source>
</evidence>
<feature type="transmembrane region" description="Helical" evidence="6">
    <location>
        <begin position="168"/>
        <end position="186"/>
    </location>
</feature>
<proteinExistence type="predicted"/>
<evidence type="ECO:0000313" key="9">
    <source>
        <dbReference type="Proteomes" id="UP000177701"/>
    </source>
</evidence>
<evidence type="ECO:0000259" key="7">
    <source>
        <dbReference type="Pfam" id="PF01895"/>
    </source>
</evidence>
<organism evidence="8 9">
    <name type="scientific">Candidatus Sediminicultor quintus</name>
    <dbReference type="NCBI Taxonomy" id="1797291"/>
    <lineage>
        <taxon>Bacteria</taxon>
        <taxon>Pseudomonadati</taxon>
        <taxon>Atribacterota</taxon>
        <taxon>Candidatus Phoenicimicrobiia</taxon>
        <taxon>Candidatus Pheonicimicrobiales</taxon>
        <taxon>Candidatus Phoenicimicrobiaceae</taxon>
        <taxon>Candidatus Sediminicultor</taxon>
    </lineage>
</organism>
<dbReference type="InterPro" id="IPR026022">
    <property type="entry name" value="PhoU_dom"/>
</dbReference>
<comment type="subcellular location">
    <subcellularLocation>
        <location evidence="1">Cell membrane</location>
        <topology evidence="1">Multi-pass membrane protein</topology>
    </subcellularLocation>
</comment>
<dbReference type="Pfam" id="PF01895">
    <property type="entry name" value="PhoU"/>
    <property type="match status" value="2"/>
</dbReference>
<evidence type="ECO:0000256" key="6">
    <source>
        <dbReference type="SAM" id="Phobius"/>
    </source>
</evidence>
<dbReference type="PANTHER" id="PTHR10010">
    <property type="entry name" value="SOLUTE CARRIER FAMILY 34 SODIUM PHOSPHATE , MEMBER 2-RELATED"/>
    <property type="match status" value="1"/>
</dbReference>
<dbReference type="GO" id="GO:0044341">
    <property type="term" value="P:sodium-dependent phosphate transport"/>
    <property type="evidence" value="ECO:0007669"/>
    <property type="project" value="InterPro"/>
</dbReference>
<feature type="transmembrane region" description="Helical" evidence="6">
    <location>
        <begin position="244"/>
        <end position="265"/>
    </location>
</feature>
<accession>A0A1F5A5A9</accession>